<proteinExistence type="predicted"/>
<dbReference type="AlphaFoldDB" id="A0A7X6SW16"/>
<reference evidence="1 2" key="1">
    <citation type="journal article" date="2020" name="Biotechnol. Biofuels">
        <title>New insights from the biogas microbiome by comprehensive genome-resolved metagenomics of nearly 1600 species originating from multiple anaerobic digesters.</title>
        <authorList>
            <person name="Campanaro S."/>
            <person name="Treu L."/>
            <person name="Rodriguez-R L.M."/>
            <person name="Kovalovszki A."/>
            <person name="Ziels R.M."/>
            <person name="Maus I."/>
            <person name="Zhu X."/>
            <person name="Kougias P.G."/>
            <person name="Basile A."/>
            <person name="Luo G."/>
            <person name="Schluter A."/>
            <person name="Konstantinidis K.T."/>
            <person name="Angelidaki I."/>
        </authorList>
    </citation>
    <scope>NUCLEOTIDE SEQUENCE [LARGE SCALE GENOMIC DNA]</scope>
    <source>
        <strain evidence="1">AS15tlH2ME_198</strain>
    </source>
</reference>
<organism evidence="1 2">
    <name type="scientific">Corynebacterium humireducens</name>
    <dbReference type="NCBI Taxonomy" id="1223514"/>
    <lineage>
        <taxon>Bacteria</taxon>
        <taxon>Bacillati</taxon>
        <taxon>Actinomycetota</taxon>
        <taxon>Actinomycetes</taxon>
        <taxon>Mycobacteriales</taxon>
        <taxon>Corynebacteriaceae</taxon>
        <taxon>Corynebacterium</taxon>
    </lineage>
</organism>
<sequence>MLVNGTWIDLGEVVGGPGQPGAPGQSITIVEQYINDNGTATGSSDARCVQAATTVGIPLLALLPIGLATQVNIPGLSPMVANAQAQLQSFNTDIQQQSGIHDPNTSRFMAQVNAELQKHGATVGQAVGAAALIAIGGLVGKYLYDSCVPRG</sequence>
<gene>
    <name evidence="1" type="ORF">GX859_10755</name>
</gene>
<evidence type="ECO:0000313" key="2">
    <source>
        <dbReference type="Proteomes" id="UP000557899"/>
    </source>
</evidence>
<comment type="caution">
    <text evidence="1">The sequence shown here is derived from an EMBL/GenBank/DDBJ whole genome shotgun (WGS) entry which is preliminary data.</text>
</comment>
<evidence type="ECO:0000313" key="1">
    <source>
        <dbReference type="EMBL" id="NLA56748.1"/>
    </source>
</evidence>
<accession>A0A7X6SW16</accession>
<dbReference type="Proteomes" id="UP000557899">
    <property type="component" value="Unassembled WGS sequence"/>
</dbReference>
<dbReference type="EMBL" id="JAAZHI010000211">
    <property type="protein sequence ID" value="NLA56748.1"/>
    <property type="molecule type" value="Genomic_DNA"/>
</dbReference>
<protein>
    <submittedName>
        <fullName evidence="1">Uncharacterized protein</fullName>
    </submittedName>
</protein>
<name>A0A7X6SW16_9CORY</name>